<dbReference type="EnsemblPlants" id="LPERR07G01020.4">
    <property type="protein sequence ID" value="LPERR07G01020.4"/>
    <property type="gene ID" value="LPERR07G01020"/>
</dbReference>
<sequence length="104" mass="12297">METFFSAILSDLASRSISLMISKYSKPTVSIMEERLQRLLLRARIIVEEAEERLITNHAMLQQLNILRKEMYRGYYTLDKFRCHDHEEDNTKDHQLSTFVSSTI</sequence>
<reference evidence="2" key="2">
    <citation type="submission" date="2013-12" db="EMBL/GenBank/DDBJ databases">
        <authorList>
            <person name="Yu Y."/>
            <person name="Lee S."/>
            <person name="de Baynast K."/>
            <person name="Wissotski M."/>
            <person name="Liu L."/>
            <person name="Talag J."/>
            <person name="Goicoechea J."/>
            <person name="Angelova A."/>
            <person name="Jetty R."/>
            <person name="Kudrna D."/>
            <person name="Golser W."/>
            <person name="Rivera L."/>
            <person name="Zhang J."/>
            <person name="Wing R."/>
        </authorList>
    </citation>
    <scope>NUCLEOTIDE SEQUENCE</scope>
</reference>
<dbReference type="Gramene" id="LPERR07G01020.4">
    <property type="protein sequence ID" value="LPERR07G01020.4"/>
    <property type="gene ID" value="LPERR07G01020"/>
</dbReference>
<name>A0A0D9WUX1_9ORYZ</name>
<evidence type="ECO:0000313" key="1">
    <source>
        <dbReference type="EnsemblPlants" id="LPERR07G01020.4"/>
    </source>
</evidence>
<organism evidence="1 2">
    <name type="scientific">Leersia perrieri</name>
    <dbReference type="NCBI Taxonomy" id="77586"/>
    <lineage>
        <taxon>Eukaryota</taxon>
        <taxon>Viridiplantae</taxon>
        <taxon>Streptophyta</taxon>
        <taxon>Embryophyta</taxon>
        <taxon>Tracheophyta</taxon>
        <taxon>Spermatophyta</taxon>
        <taxon>Magnoliopsida</taxon>
        <taxon>Liliopsida</taxon>
        <taxon>Poales</taxon>
        <taxon>Poaceae</taxon>
        <taxon>BOP clade</taxon>
        <taxon>Oryzoideae</taxon>
        <taxon>Oryzeae</taxon>
        <taxon>Oryzinae</taxon>
        <taxon>Leersia</taxon>
    </lineage>
</organism>
<dbReference type="HOGENOM" id="CLU_001090_6_0_1"/>
<keyword evidence="2" id="KW-1185">Reference proteome</keyword>
<proteinExistence type="predicted"/>
<accession>A0A0D9WUX1</accession>
<dbReference type="PANTHER" id="PTHR33377">
    <property type="entry name" value="OS10G0134700 PROTEIN-RELATED"/>
    <property type="match status" value="1"/>
</dbReference>
<reference evidence="1 2" key="1">
    <citation type="submission" date="2012-08" db="EMBL/GenBank/DDBJ databases">
        <title>Oryza genome evolution.</title>
        <authorList>
            <person name="Wing R.A."/>
        </authorList>
    </citation>
    <scope>NUCLEOTIDE SEQUENCE</scope>
</reference>
<evidence type="ECO:0000313" key="2">
    <source>
        <dbReference type="Proteomes" id="UP000032180"/>
    </source>
</evidence>
<evidence type="ECO:0008006" key="3">
    <source>
        <dbReference type="Google" id="ProtNLM"/>
    </source>
</evidence>
<dbReference type="AlphaFoldDB" id="A0A0D9WUX1"/>
<protein>
    <recommendedName>
        <fullName evidence="3">Rx N-terminal domain-containing protein</fullName>
    </recommendedName>
</protein>
<dbReference type="PANTHER" id="PTHR33377:SF30">
    <property type="entry name" value="OS07G0117000 PROTEIN"/>
    <property type="match status" value="1"/>
</dbReference>
<dbReference type="Proteomes" id="UP000032180">
    <property type="component" value="Chromosome 7"/>
</dbReference>
<reference evidence="1" key="3">
    <citation type="submission" date="2015-04" db="UniProtKB">
        <authorList>
            <consortium name="EnsemblPlants"/>
        </authorList>
    </citation>
    <scope>IDENTIFICATION</scope>
</reference>